<evidence type="ECO:0000256" key="1">
    <source>
        <dbReference type="SAM" id="Phobius"/>
    </source>
</evidence>
<name>A0A8B8AXG5_CRAVI</name>
<keyword evidence="1" id="KW-0812">Transmembrane</keyword>
<gene>
    <name evidence="3" type="primary">LOC111105108</name>
</gene>
<organism evidence="2 3">
    <name type="scientific">Crassostrea virginica</name>
    <name type="common">Eastern oyster</name>
    <dbReference type="NCBI Taxonomy" id="6565"/>
    <lineage>
        <taxon>Eukaryota</taxon>
        <taxon>Metazoa</taxon>
        <taxon>Spiralia</taxon>
        <taxon>Lophotrochozoa</taxon>
        <taxon>Mollusca</taxon>
        <taxon>Bivalvia</taxon>
        <taxon>Autobranchia</taxon>
        <taxon>Pteriomorphia</taxon>
        <taxon>Ostreida</taxon>
        <taxon>Ostreoidea</taxon>
        <taxon>Ostreidae</taxon>
        <taxon>Crassostrea</taxon>
    </lineage>
</organism>
<dbReference type="OrthoDB" id="10003658at2759"/>
<protein>
    <submittedName>
        <fullName evidence="3">Uncharacterized protein LOC111105108</fullName>
    </submittedName>
</protein>
<dbReference type="GeneID" id="111105108"/>
<dbReference type="AlphaFoldDB" id="A0A8B8AXG5"/>
<dbReference type="RefSeq" id="XP_022294989.1">
    <property type="nucleotide sequence ID" value="XM_022439281.1"/>
</dbReference>
<evidence type="ECO:0000313" key="2">
    <source>
        <dbReference type="Proteomes" id="UP000694844"/>
    </source>
</evidence>
<reference evidence="3" key="1">
    <citation type="submission" date="2025-08" db="UniProtKB">
        <authorList>
            <consortium name="RefSeq"/>
        </authorList>
    </citation>
    <scope>IDENTIFICATION</scope>
    <source>
        <tissue evidence="3">Whole sample</tissue>
    </source>
</reference>
<keyword evidence="1" id="KW-0472">Membrane</keyword>
<dbReference type="Proteomes" id="UP000694844">
    <property type="component" value="Chromosome 7"/>
</dbReference>
<dbReference type="KEGG" id="cvn:111105108"/>
<evidence type="ECO:0000313" key="3">
    <source>
        <dbReference type="RefSeq" id="XP_022294989.1"/>
    </source>
</evidence>
<sequence length="609" mass="70114">MCSDPQSTLNIMFNNHMEGKYDKKPGETMQGIVKVTEYVGPTKSDLTEMASNVKVCDAVSCVGNFIEFVCRKLDDDDLDYTVSINRDTLGVGLVNALTDALWYIDGNHDSLADRACPVPAPLAHFKNYYCPEKRKRKKIDSSALREDILQNHSTTILMLTEKSFFQREQWAAVKQVVHNLGESLLKYANYLSSKRSSDFKKKPKQATDRENFEVLSKSHHIQPGPASRYKMLHNAVIGSKPYESILVNDYSPGDARRRHEFMKQIVVPVKCVKFTYSGSKEHLVFLWKVDNYDTESQILSKNMEVSSRLRKNLPVYHTRAMRREFLSMFGKQIHGKTGFLREAYKRLTGDSSASINYTTSEVDKRISNILEMEDSDLICDLRFNNTGQPEKYEKFLEECQNYIESKLETAVDDRRHDAVTKDFDVVTHLANAFSVRDLYEQIVSKCPENTPIPSKQWLRLQFWPRNCHFKSAARYTGKLKVKFMIQSRQFRKSHEDMHYASALFRYEKEFCLRFKEHCNLLCVDDKHKVKVGEPGYPVAAAERGKSVLVAMGKRFEVSDHDFTKFSITPSVALSVKIPVPIFTKGLNLYVITVVLMMIFKNLMMITHCV</sequence>
<keyword evidence="1" id="KW-1133">Transmembrane helix</keyword>
<proteinExistence type="predicted"/>
<keyword evidence="2" id="KW-1185">Reference proteome</keyword>
<accession>A0A8B8AXG5</accession>
<feature type="transmembrane region" description="Helical" evidence="1">
    <location>
        <begin position="586"/>
        <end position="603"/>
    </location>
</feature>